<dbReference type="EMBL" id="JAGFNK010000113">
    <property type="protein sequence ID" value="KAI9507729.1"/>
    <property type="molecule type" value="Genomic_DNA"/>
</dbReference>
<name>A0ACC0U972_9AGAM</name>
<evidence type="ECO:0000313" key="1">
    <source>
        <dbReference type="EMBL" id="KAI9507729.1"/>
    </source>
</evidence>
<accession>A0ACC0U972</accession>
<gene>
    <name evidence="1" type="ORF">F5148DRAFT_1149521</name>
</gene>
<evidence type="ECO:0000313" key="2">
    <source>
        <dbReference type="Proteomes" id="UP001207468"/>
    </source>
</evidence>
<proteinExistence type="predicted"/>
<organism evidence="1 2">
    <name type="scientific">Russula earlei</name>
    <dbReference type="NCBI Taxonomy" id="71964"/>
    <lineage>
        <taxon>Eukaryota</taxon>
        <taxon>Fungi</taxon>
        <taxon>Dikarya</taxon>
        <taxon>Basidiomycota</taxon>
        <taxon>Agaricomycotina</taxon>
        <taxon>Agaricomycetes</taxon>
        <taxon>Russulales</taxon>
        <taxon>Russulaceae</taxon>
        <taxon>Russula</taxon>
    </lineage>
</organism>
<dbReference type="Proteomes" id="UP001207468">
    <property type="component" value="Unassembled WGS sequence"/>
</dbReference>
<protein>
    <submittedName>
        <fullName evidence="1">Uncharacterized protein</fullName>
    </submittedName>
</protein>
<reference evidence="1" key="1">
    <citation type="submission" date="2021-03" db="EMBL/GenBank/DDBJ databases">
        <title>Evolutionary priming and transition to the ectomycorrhizal habit in an iconic lineage of mushroom-forming fungi: is preadaptation a requirement?</title>
        <authorList>
            <consortium name="DOE Joint Genome Institute"/>
            <person name="Looney B.P."/>
            <person name="Miyauchi S."/>
            <person name="Morin E."/>
            <person name="Drula E."/>
            <person name="Courty P.E."/>
            <person name="Chicoki N."/>
            <person name="Fauchery L."/>
            <person name="Kohler A."/>
            <person name="Kuo A."/>
            <person name="LaButti K."/>
            <person name="Pangilinan J."/>
            <person name="Lipzen A."/>
            <person name="Riley R."/>
            <person name="Andreopoulos W."/>
            <person name="He G."/>
            <person name="Johnson J."/>
            <person name="Barry K.W."/>
            <person name="Grigoriev I.V."/>
            <person name="Nagy L."/>
            <person name="Hibbett D."/>
            <person name="Henrissat B."/>
            <person name="Matheny P.B."/>
            <person name="Labbe J."/>
            <person name="Martin A.F."/>
        </authorList>
    </citation>
    <scope>NUCLEOTIDE SEQUENCE</scope>
    <source>
        <strain evidence="1">BPL698</strain>
    </source>
</reference>
<comment type="caution">
    <text evidence="1">The sequence shown here is derived from an EMBL/GenBank/DDBJ whole genome shotgun (WGS) entry which is preliminary data.</text>
</comment>
<sequence>MLSRFSSLFVYVVAGLVISAAATPMVARDSDDAPKSPSYPYPPPRSPPPKYSPERPYAPSYPDEKKPEEYPKAKYPKELYSDEGKYPAKYPDQKKPYPDDKSKPYPDDKDKPYPDDKDKSHTDDKDPNVSVNKQVCSVGEQQCCNWVYDSNGQQTHGRKRQDFGDILEGLLDFLTGIGEIGLTDEIQDSGKGAGVQCSPRGDSDGDGGHCEFSPAMCCADNKFGGLLAIGCSPIDLDLT</sequence>
<keyword evidence="2" id="KW-1185">Reference proteome</keyword>